<dbReference type="GO" id="GO:0042301">
    <property type="term" value="F:phosphate ion binding"/>
    <property type="evidence" value="ECO:0007669"/>
    <property type="project" value="UniProtKB-UniRule"/>
</dbReference>
<dbReference type="InterPro" id="IPR024370">
    <property type="entry name" value="PBP_domain"/>
</dbReference>
<dbReference type="PANTHER" id="PTHR30570">
    <property type="entry name" value="PERIPLASMIC PHOSPHATE BINDING COMPONENT OF PHOSPHATE ABC TRANSPORTER"/>
    <property type="match status" value="1"/>
</dbReference>
<keyword evidence="3" id="KW-0732">Signal</keyword>
<evidence type="ECO:0000256" key="4">
    <source>
        <dbReference type="RuleBase" id="RU367119"/>
    </source>
</evidence>
<dbReference type="InterPro" id="IPR011862">
    <property type="entry name" value="Phos-bd"/>
</dbReference>
<dbReference type="Gene3D" id="3.40.190.10">
    <property type="entry name" value="Periplasmic binding protein-like II"/>
    <property type="match status" value="2"/>
</dbReference>
<dbReference type="PANTHER" id="PTHR30570:SF1">
    <property type="entry name" value="PHOSPHATE-BINDING PROTEIN PSTS"/>
    <property type="match status" value="1"/>
</dbReference>
<sequence>MEKKALYMLLSAAFVFTAGCGKNRQSITLAGSTAFQPFAEKLAEQYMTGHADVNITVQGGGSAVGIQSALSGAAQIGMADLVKLPPEAKDLSATIVARDGIAVVVNPANKVNNLTTKQVRDIFNGKIKNWKEAGGTDKAITVVSREAGSGTRTSFEQIVTGIDLTGNALIQDSNGTIRETVANDAGAIGYLSHGLLNDKIKAVQIDGQQCTTECIMAQKYMLVRPIFLLTKGLPEGEVKSFINYIISPEGQQTIQQNGLIPAK</sequence>
<dbReference type="InterPro" id="IPR050811">
    <property type="entry name" value="Phosphate_ABC_transporter"/>
</dbReference>
<dbReference type="SUPFAM" id="SSF53850">
    <property type="entry name" value="Periplasmic binding protein-like II"/>
    <property type="match status" value="1"/>
</dbReference>
<reference evidence="6" key="1">
    <citation type="submission" date="2020-07" db="EMBL/GenBank/DDBJ databases">
        <title>Huge and variable diversity of episymbiotic CPR bacteria and DPANN archaea in groundwater ecosystems.</title>
        <authorList>
            <person name="He C.Y."/>
            <person name="Keren R."/>
            <person name="Whittaker M."/>
            <person name="Farag I.F."/>
            <person name="Doudna J."/>
            <person name="Cate J.H.D."/>
            <person name="Banfield J.F."/>
        </authorList>
    </citation>
    <scope>NUCLEOTIDE SEQUENCE</scope>
    <source>
        <strain evidence="6">NC_groundwater_1520_Pr4_B-0.1um_53_5</strain>
    </source>
</reference>
<dbReference type="CDD" id="cd13653">
    <property type="entry name" value="PBP2_phosphate_like_1"/>
    <property type="match status" value="1"/>
</dbReference>
<dbReference type="Pfam" id="PF12849">
    <property type="entry name" value="PBP_like_2"/>
    <property type="match status" value="1"/>
</dbReference>
<proteinExistence type="inferred from homology"/>
<evidence type="ECO:0000259" key="5">
    <source>
        <dbReference type="Pfam" id="PF12849"/>
    </source>
</evidence>
<organism evidence="6 7">
    <name type="scientific">candidate division TA06 bacterium</name>
    <dbReference type="NCBI Taxonomy" id="2250710"/>
    <lineage>
        <taxon>Bacteria</taxon>
        <taxon>Bacteria division TA06</taxon>
    </lineage>
</organism>
<dbReference type="NCBIfam" id="TIGR02136">
    <property type="entry name" value="ptsS_2"/>
    <property type="match status" value="1"/>
</dbReference>
<dbReference type="Proteomes" id="UP000736328">
    <property type="component" value="Unassembled WGS sequence"/>
</dbReference>
<comment type="similarity">
    <text evidence="1 4">Belongs to the PstS family.</text>
</comment>
<evidence type="ECO:0000313" key="6">
    <source>
        <dbReference type="EMBL" id="MBI4727876.1"/>
    </source>
</evidence>
<keyword evidence="2 4" id="KW-0813">Transport</keyword>
<name>A0A933IBS7_UNCT6</name>
<keyword evidence="4" id="KW-0592">Phosphate transport</keyword>
<accession>A0A933IBS7</accession>
<dbReference type="GO" id="GO:0006817">
    <property type="term" value="P:phosphate ion transport"/>
    <property type="evidence" value="ECO:0007669"/>
    <property type="project" value="UniProtKB-UniRule"/>
</dbReference>
<comment type="function">
    <text evidence="4">Involved in the system for phosphate transport across the cytoplasmic membrane.</text>
</comment>
<comment type="caution">
    <text evidence="6">The sequence shown here is derived from an EMBL/GenBank/DDBJ whole genome shotgun (WGS) entry which is preliminary data.</text>
</comment>
<dbReference type="EMBL" id="JACQXR010000167">
    <property type="protein sequence ID" value="MBI4727876.1"/>
    <property type="molecule type" value="Genomic_DNA"/>
</dbReference>
<evidence type="ECO:0000256" key="2">
    <source>
        <dbReference type="ARBA" id="ARBA00022448"/>
    </source>
</evidence>
<evidence type="ECO:0000256" key="3">
    <source>
        <dbReference type="ARBA" id="ARBA00022729"/>
    </source>
</evidence>
<protein>
    <recommendedName>
        <fullName evidence="4">Phosphate-binding protein</fullName>
    </recommendedName>
</protein>
<feature type="domain" description="PBP" evidence="5">
    <location>
        <begin position="21"/>
        <end position="249"/>
    </location>
</feature>
<dbReference type="PROSITE" id="PS51257">
    <property type="entry name" value="PROKAR_LIPOPROTEIN"/>
    <property type="match status" value="1"/>
</dbReference>
<gene>
    <name evidence="6" type="ORF">HY768_11800</name>
</gene>
<evidence type="ECO:0000313" key="7">
    <source>
        <dbReference type="Proteomes" id="UP000736328"/>
    </source>
</evidence>
<evidence type="ECO:0000256" key="1">
    <source>
        <dbReference type="ARBA" id="ARBA00008725"/>
    </source>
</evidence>
<dbReference type="AlphaFoldDB" id="A0A933IBS7"/>